<comment type="caution">
    <text evidence="2">The sequence shown here is derived from an EMBL/GenBank/DDBJ whole genome shotgun (WGS) entry which is preliminary data.</text>
</comment>
<dbReference type="EMBL" id="MJMN01000001">
    <property type="protein sequence ID" value="OMG93038.1"/>
    <property type="molecule type" value="Genomic_DNA"/>
</dbReference>
<feature type="transmembrane region" description="Helical" evidence="1">
    <location>
        <begin position="49"/>
        <end position="75"/>
    </location>
</feature>
<evidence type="ECO:0000313" key="2">
    <source>
        <dbReference type="EMBL" id="OMG93038.1"/>
    </source>
</evidence>
<protein>
    <recommendedName>
        <fullName evidence="4">Glycosyltransferase RgtA/B/C/D-like domain-containing protein</fullName>
    </recommendedName>
</protein>
<feature type="transmembrane region" description="Helical" evidence="1">
    <location>
        <begin position="354"/>
        <end position="371"/>
    </location>
</feature>
<keyword evidence="1" id="KW-0472">Membrane</keyword>
<evidence type="ECO:0008006" key="4">
    <source>
        <dbReference type="Google" id="ProtNLM"/>
    </source>
</evidence>
<feature type="transmembrane region" description="Helical" evidence="1">
    <location>
        <begin position="127"/>
        <end position="146"/>
    </location>
</feature>
<accession>A0A1R1K1B4</accession>
<sequence length="387" mass="42906">MTWFMVPFAAMYSAGPYFHAAQVACLLLAGASWIHFTSSDRPWWVALPFLIPIVFAYASFIVPDVWTLIAILGVVGSLQAMERSVRAPVFIAFPLSCLVLFGFRQNSLVLLPLVWLFIAKLQNVSKVLKAIMIGMTLAALSVINWAPSMIGFNGPSSSAAAPAWELLGAIKVSQEIGMDLDPAVSLDGIADTAKAVQDHSFVTIDTILWGENAAVPTTAIMAHASEIKSRWMQLVIRHPLLYLKTKLRIYKCMLGLCTGYLQTRIACVKPWPVLQELVDTCEPDSVSAKVLSKLNRIQASAQSVLLPIFWLPLSAVIFFFAWAGFGRYDKMLIILATAYLGSFFLLNQAASFRYLLPTYIIFTAYQIRFLLEVPTRLIAVRARRPAH</sequence>
<dbReference type="Proteomes" id="UP000187251">
    <property type="component" value="Unassembled WGS sequence"/>
</dbReference>
<keyword evidence="1" id="KW-0812">Transmembrane</keyword>
<keyword evidence="1" id="KW-1133">Transmembrane helix</keyword>
<evidence type="ECO:0000256" key="1">
    <source>
        <dbReference type="SAM" id="Phobius"/>
    </source>
</evidence>
<evidence type="ECO:0000313" key="3">
    <source>
        <dbReference type="Proteomes" id="UP000187251"/>
    </source>
</evidence>
<dbReference type="AlphaFoldDB" id="A0A1R1K1B4"/>
<organism evidence="2 3">
    <name type="scientific">Alcaligenes xylosoxydans xylosoxydans</name>
    <name type="common">Achromobacter xylosoxidans</name>
    <dbReference type="NCBI Taxonomy" id="85698"/>
    <lineage>
        <taxon>Bacteria</taxon>
        <taxon>Pseudomonadati</taxon>
        <taxon>Pseudomonadota</taxon>
        <taxon>Betaproteobacteria</taxon>
        <taxon>Burkholderiales</taxon>
        <taxon>Alcaligenaceae</taxon>
        <taxon>Achromobacter</taxon>
    </lineage>
</organism>
<gene>
    <name evidence="2" type="ORF">BIZ92_01525</name>
</gene>
<name>A0A1R1K1B4_ALCXX</name>
<feature type="transmembrane region" description="Helical" evidence="1">
    <location>
        <begin position="87"/>
        <end position="107"/>
    </location>
</feature>
<reference evidence="2 3" key="1">
    <citation type="submission" date="2016-09" db="EMBL/GenBank/DDBJ databases">
        <title>Phylogenomics of Achromobacter.</title>
        <authorList>
            <person name="Jeukens J."/>
            <person name="Freschi L."/>
            <person name="Vincent A.T."/>
            <person name="Emond-Rheault J.-G."/>
            <person name="Kukavica-Ibrulj I."/>
            <person name="Charette S.J."/>
            <person name="Levesque R.C."/>
        </authorList>
    </citation>
    <scope>NUCLEOTIDE SEQUENCE [LARGE SCALE GENOMIC DNA]</scope>
    <source>
        <strain evidence="2 3">AUS488</strain>
    </source>
</reference>
<proteinExistence type="predicted"/>
<feature type="transmembrane region" description="Helical" evidence="1">
    <location>
        <begin position="304"/>
        <end position="325"/>
    </location>
</feature>